<reference evidence="2 3" key="1">
    <citation type="submission" date="2016-10" db="EMBL/GenBank/DDBJ databases">
        <authorList>
            <person name="Varghese N."/>
            <person name="Submissions S."/>
        </authorList>
    </citation>
    <scope>NUCLEOTIDE SEQUENCE [LARGE SCALE GENOMIC DNA]</scope>
    <source>
        <strain evidence="2 3">DSM 21822</strain>
    </source>
</reference>
<evidence type="ECO:0000313" key="3">
    <source>
        <dbReference type="Proteomes" id="UP000323300"/>
    </source>
</evidence>
<dbReference type="Pfam" id="PF07728">
    <property type="entry name" value="AAA_5"/>
    <property type="match status" value="1"/>
</dbReference>
<proteinExistence type="predicted"/>
<keyword evidence="3" id="KW-1185">Reference proteome</keyword>
<dbReference type="AlphaFoldDB" id="A0A1I3Z0W2"/>
<accession>A0A1I3Z0W2</accession>
<protein>
    <submittedName>
        <fullName evidence="2">MoxR-like ATPase</fullName>
    </submittedName>
</protein>
<dbReference type="SUPFAM" id="SSF52540">
    <property type="entry name" value="P-loop containing nucleoside triphosphate hydrolases"/>
    <property type="match status" value="1"/>
</dbReference>
<dbReference type="EMBL" id="FOSL01000005">
    <property type="protein sequence ID" value="SFK37700.1"/>
    <property type="molecule type" value="Genomic_DNA"/>
</dbReference>
<dbReference type="GO" id="GO:0005524">
    <property type="term" value="F:ATP binding"/>
    <property type="evidence" value="ECO:0007669"/>
    <property type="project" value="InterPro"/>
</dbReference>
<dbReference type="InterPro" id="IPR011704">
    <property type="entry name" value="ATPase_dyneun-rel_AAA"/>
</dbReference>
<evidence type="ECO:0000313" key="2">
    <source>
        <dbReference type="EMBL" id="SFK37700.1"/>
    </source>
</evidence>
<dbReference type="GO" id="GO:0016887">
    <property type="term" value="F:ATP hydrolysis activity"/>
    <property type="evidence" value="ECO:0007669"/>
    <property type="project" value="InterPro"/>
</dbReference>
<gene>
    <name evidence="2" type="ORF">SAMN04488498_105303</name>
</gene>
<dbReference type="PANTHER" id="PTHR42759:SF1">
    <property type="entry name" value="MAGNESIUM-CHELATASE SUBUNIT CHLD"/>
    <property type="match status" value="1"/>
</dbReference>
<organism evidence="2 3">
    <name type="scientific">Neomesorhizobium albiziae</name>
    <dbReference type="NCBI Taxonomy" id="335020"/>
    <lineage>
        <taxon>Bacteria</taxon>
        <taxon>Pseudomonadati</taxon>
        <taxon>Pseudomonadota</taxon>
        <taxon>Alphaproteobacteria</taxon>
        <taxon>Hyphomicrobiales</taxon>
        <taxon>Phyllobacteriaceae</taxon>
        <taxon>Neomesorhizobium</taxon>
    </lineage>
</organism>
<name>A0A1I3Z0W2_9HYPH</name>
<sequence length="310" mass="34667">MSDPKPRGLPQSIDETLALLTSADYVADRALATVLFLSLRMGRPLFLEGEAGVGKTEIAKVLAAALGRRLIRLQCYEGLDVSSAVYEWNYAAQMIEIRMEEAAGAVDRKDMEKNVFSEKYLIRRPVLDALTGKKGAAPVFLIDELDRTDEAFEAFLLEILSDFQVTVPELGTIKAEEAPIVIITTNRTREIHDALKRRCLYHWVDYPDAVRELEIVRRKVPEANQRLSAEVVRFIQKLRELELFKVPGVAETIDWAGALTELDKVALDPETVSDTIGVLLKYQDDIARIAQGEGRRILNEVKAELSAAAE</sequence>
<evidence type="ECO:0000259" key="1">
    <source>
        <dbReference type="Pfam" id="PF07728"/>
    </source>
</evidence>
<dbReference type="Gene3D" id="3.40.50.300">
    <property type="entry name" value="P-loop containing nucleotide triphosphate hydrolases"/>
    <property type="match status" value="1"/>
</dbReference>
<dbReference type="Proteomes" id="UP000323300">
    <property type="component" value="Unassembled WGS sequence"/>
</dbReference>
<dbReference type="InterPro" id="IPR027417">
    <property type="entry name" value="P-loop_NTPase"/>
</dbReference>
<dbReference type="CDD" id="cd00009">
    <property type="entry name" value="AAA"/>
    <property type="match status" value="1"/>
</dbReference>
<feature type="domain" description="ATPase dynein-related AAA" evidence="1">
    <location>
        <begin position="44"/>
        <end position="199"/>
    </location>
</feature>
<dbReference type="OrthoDB" id="9783370at2"/>
<dbReference type="RefSeq" id="WP_149760308.1">
    <property type="nucleotide sequence ID" value="NZ_BSPE01000056.1"/>
</dbReference>
<dbReference type="PANTHER" id="PTHR42759">
    <property type="entry name" value="MOXR FAMILY PROTEIN"/>
    <property type="match status" value="1"/>
</dbReference>
<dbReference type="InterPro" id="IPR050764">
    <property type="entry name" value="CbbQ/NirQ/NorQ/GpvN"/>
</dbReference>